<dbReference type="InterPro" id="IPR029058">
    <property type="entry name" value="AB_hydrolase_fold"/>
</dbReference>
<organism evidence="2 3">
    <name type="scientific">Paracoccus fistulariae</name>
    <dbReference type="NCBI Taxonomy" id="658446"/>
    <lineage>
        <taxon>Bacteria</taxon>
        <taxon>Pseudomonadati</taxon>
        <taxon>Pseudomonadota</taxon>
        <taxon>Alphaproteobacteria</taxon>
        <taxon>Rhodobacterales</taxon>
        <taxon>Paracoccaceae</taxon>
        <taxon>Paracoccus</taxon>
    </lineage>
</organism>
<protein>
    <submittedName>
        <fullName evidence="2">Uncharacterized protein</fullName>
    </submittedName>
</protein>
<evidence type="ECO:0000256" key="1">
    <source>
        <dbReference type="SAM" id="MobiDB-lite"/>
    </source>
</evidence>
<gene>
    <name evidence="2" type="ORF">JHX87_02375</name>
</gene>
<dbReference type="EMBL" id="CP067136">
    <property type="protein sequence ID" value="WCR07707.1"/>
    <property type="molecule type" value="Genomic_DNA"/>
</dbReference>
<dbReference type="Gene3D" id="3.40.50.1820">
    <property type="entry name" value="alpha/beta hydrolase"/>
    <property type="match status" value="1"/>
</dbReference>
<name>A0ABY7SMI3_9RHOB</name>
<feature type="region of interest" description="Disordered" evidence="1">
    <location>
        <begin position="95"/>
        <end position="114"/>
    </location>
</feature>
<sequence length="114" mass="11811">MTSIALNIAHPDLFAGTFCVAGQWDASLVAPVAGANFWALVSEDDAKAFPGMTAIMAELEANGASVTRGTLDARAPAEDTAAIIDDGPDVKPSLALRRATVAPSSSERRLVRSN</sequence>
<evidence type="ECO:0000313" key="2">
    <source>
        <dbReference type="EMBL" id="WCR07707.1"/>
    </source>
</evidence>
<evidence type="ECO:0000313" key="3">
    <source>
        <dbReference type="Proteomes" id="UP001219349"/>
    </source>
</evidence>
<accession>A0ABY7SMI3</accession>
<keyword evidence="3" id="KW-1185">Reference proteome</keyword>
<reference evidence="2 3" key="1">
    <citation type="submission" date="2021-01" db="EMBL/GenBank/DDBJ databases">
        <title>Biogeographic distribution of Paracoccus.</title>
        <authorList>
            <person name="Hollensteiner J."/>
            <person name="Leineberger J."/>
            <person name="Brinkhoff T."/>
            <person name="Daniel R."/>
        </authorList>
    </citation>
    <scope>NUCLEOTIDE SEQUENCE [LARGE SCALE GENOMIC DNA]</scope>
    <source>
        <strain evidence="2 3">KCTC 22803</strain>
    </source>
</reference>
<dbReference type="Proteomes" id="UP001219349">
    <property type="component" value="Chromosome"/>
</dbReference>
<dbReference type="RefSeq" id="WP_271886181.1">
    <property type="nucleotide sequence ID" value="NZ_CP067136.1"/>
</dbReference>
<proteinExistence type="predicted"/>